<dbReference type="OrthoDB" id="27483at2759"/>
<evidence type="ECO:0000259" key="1">
    <source>
        <dbReference type="Pfam" id="PF13640"/>
    </source>
</evidence>
<dbReference type="Pfam" id="PF13640">
    <property type="entry name" value="2OG-FeII_Oxy_3"/>
    <property type="match status" value="1"/>
</dbReference>
<name>A0A4Y9ZSP9_9AGAM</name>
<dbReference type="Gene3D" id="2.60.120.620">
    <property type="entry name" value="q2cbj1_9rhob like domain"/>
    <property type="match status" value="1"/>
</dbReference>
<feature type="domain" description="Prolyl 4-hydroxylase alpha subunit Fe(2+) 2OG dioxygenase" evidence="1">
    <location>
        <begin position="128"/>
        <end position="220"/>
    </location>
</feature>
<dbReference type="EMBL" id="SFCI01000873">
    <property type="protein sequence ID" value="TFY77585.1"/>
    <property type="molecule type" value="Genomic_DNA"/>
</dbReference>
<dbReference type="PANTHER" id="PTHR33099">
    <property type="entry name" value="FE2OG DIOXYGENASE DOMAIN-CONTAINING PROTEIN"/>
    <property type="match status" value="1"/>
</dbReference>
<comment type="caution">
    <text evidence="2">The sequence shown here is derived from an EMBL/GenBank/DDBJ whole genome shotgun (WGS) entry which is preliminary data.</text>
</comment>
<gene>
    <name evidence="2" type="ORF">EWM64_g6427</name>
</gene>
<dbReference type="InterPro" id="IPR044862">
    <property type="entry name" value="Pro_4_hyd_alph_FE2OG_OXY"/>
</dbReference>
<dbReference type="AlphaFoldDB" id="A0A4Y9ZSP9"/>
<accession>A0A4Y9ZSP9</accession>
<dbReference type="PANTHER" id="PTHR33099:SF7">
    <property type="entry name" value="MYND-TYPE DOMAIN-CONTAINING PROTEIN"/>
    <property type="match status" value="1"/>
</dbReference>
<keyword evidence="3" id="KW-1185">Reference proteome</keyword>
<reference evidence="2 3" key="1">
    <citation type="submission" date="2019-02" db="EMBL/GenBank/DDBJ databases">
        <title>Genome sequencing of the rare red list fungi Hericium alpestre (H. flagellum).</title>
        <authorList>
            <person name="Buettner E."/>
            <person name="Kellner H."/>
        </authorList>
    </citation>
    <scope>NUCLEOTIDE SEQUENCE [LARGE SCALE GENOMIC DNA]</scope>
    <source>
        <strain evidence="2 3">DSM 108284</strain>
    </source>
</reference>
<sequence>MSIPTSDDLLSPLRDAIVNKPPYISGTLPLPSECFRLHYLHEESSNYLDLANASEPQLAKLAEACQPATFGLNRQDVLDESYRKAGKMDVSQFSTMLVPERTELVKFIQEDLLDGDDALRPMRIELYKLNVYGKDSFFKTHKDTPRSESMFGSLVIVFPTEHEGGALIVRHRGEEWTFDSARAIQDQPCPTIGFTAFFSDVDHEVSVVKAGYRVTLTYNLYYDDVHANEPTSTITRPLTSITNFNSFKEALDNLLANPAFLPSGGLLGFGLRHAYPIGESLDHVPKILKGSDAIVWRACTELDLAPKVYIMYGDLKSDSERVIVDHFVIGDTGTDDCLFPDYLVRWERAIQVERAKACNGCVDRPKGPTPVSWVVRPETTRTKLKTPWIATGNEACLNFSYGEVCIIVDIPVADNNS</sequence>
<dbReference type="STRING" id="135208.A0A4Y9ZSP9"/>
<organism evidence="2 3">
    <name type="scientific">Hericium alpestre</name>
    <dbReference type="NCBI Taxonomy" id="135208"/>
    <lineage>
        <taxon>Eukaryota</taxon>
        <taxon>Fungi</taxon>
        <taxon>Dikarya</taxon>
        <taxon>Basidiomycota</taxon>
        <taxon>Agaricomycotina</taxon>
        <taxon>Agaricomycetes</taxon>
        <taxon>Russulales</taxon>
        <taxon>Hericiaceae</taxon>
        <taxon>Hericium</taxon>
    </lineage>
</organism>
<dbReference type="Proteomes" id="UP000298061">
    <property type="component" value="Unassembled WGS sequence"/>
</dbReference>
<protein>
    <recommendedName>
        <fullName evidence="1">Prolyl 4-hydroxylase alpha subunit Fe(2+) 2OG dioxygenase domain-containing protein</fullName>
    </recommendedName>
</protein>
<evidence type="ECO:0000313" key="3">
    <source>
        <dbReference type="Proteomes" id="UP000298061"/>
    </source>
</evidence>
<evidence type="ECO:0000313" key="2">
    <source>
        <dbReference type="EMBL" id="TFY77585.1"/>
    </source>
</evidence>
<proteinExistence type="predicted"/>